<comment type="caution">
    <text evidence="2">The sequence shown here is derived from an EMBL/GenBank/DDBJ whole genome shotgun (WGS) entry which is preliminary data.</text>
</comment>
<dbReference type="GO" id="GO:0016747">
    <property type="term" value="F:acyltransferase activity, transferring groups other than amino-acyl groups"/>
    <property type="evidence" value="ECO:0007669"/>
    <property type="project" value="InterPro"/>
</dbReference>
<keyword evidence="3" id="KW-1185">Reference proteome</keyword>
<organism evidence="2 3">
    <name type="scientific">Planobispora takensis</name>
    <dbReference type="NCBI Taxonomy" id="1367882"/>
    <lineage>
        <taxon>Bacteria</taxon>
        <taxon>Bacillati</taxon>
        <taxon>Actinomycetota</taxon>
        <taxon>Actinomycetes</taxon>
        <taxon>Streptosporangiales</taxon>
        <taxon>Streptosporangiaceae</taxon>
        <taxon>Planobispora</taxon>
    </lineage>
</organism>
<dbReference type="EMBL" id="BOOK01000005">
    <property type="protein sequence ID" value="GIH99051.1"/>
    <property type="molecule type" value="Genomic_DNA"/>
</dbReference>
<evidence type="ECO:0000259" key="1">
    <source>
        <dbReference type="PROSITE" id="PS51186"/>
    </source>
</evidence>
<dbReference type="PROSITE" id="PS51186">
    <property type="entry name" value="GNAT"/>
    <property type="match status" value="1"/>
</dbReference>
<dbReference type="Proteomes" id="UP000634476">
    <property type="component" value="Unassembled WGS sequence"/>
</dbReference>
<proteinExistence type="predicted"/>
<evidence type="ECO:0000313" key="3">
    <source>
        <dbReference type="Proteomes" id="UP000634476"/>
    </source>
</evidence>
<sequence>MCPAAEDDVGFILSLRAEAARWLAEDKRITQWEKAWPTLEAQRRRILEAIREGRTWMLRAPSKPLATITLCDEDCYGFWRGSLRESPPEGDRAVYIHRLIVSRRHRGLGARIIDWAAERGRERGARWLRLDIWRDNPGLEAYYRSQGFTKAADIPEDVLDELGLTGYPSTVLMHR</sequence>
<name>A0A8J3SU54_9ACTN</name>
<dbReference type="CDD" id="cd04301">
    <property type="entry name" value="NAT_SF"/>
    <property type="match status" value="1"/>
</dbReference>
<gene>
    <name evidence="2" type="ORF">Pta02_10600</name>
</gene>
<accession>A0A8J3SU54</accession>
<dbReference type="InterPro" id="IPR016181">
    <property type="entry name" value="Acyl_CoA_acyltransferase"/>
</dbReference>
<dbReference type="SUPFAM" id="SSF55729">
    <property type="entry name" value="Acyl-CoA N-acyltransferases (Nat)"/>
    <property type="match status" value="1"/>
</dbReference>
<dbReference type="Gene3D" id="3.40.630.30">
    <property type="match status" value="1"/>
</dbReference>
<reference evidence="2" key="1">
    <citation type="submission" date="2021-01" db="EMBL/GenBank/DDBJ databases">
        <title>Whole genome shotgun sequence of Planobispora takensis NBRC 109077.</title>
        <authorList>
            <person name="Komaki H."/>
            <person name="Tamura T."/>
        </authorList>
    </citation>
    <scope>NUCLEOTIDE SEQUENCE</scope>
    <source>
        <strain evidence="2">NBRC 109077</strain>
    </source>
</reference>
<dbReference type="AlphaFoldDB" id="A0A8J3SU54"/>
<dbReference type="InterPro" id="IPR000182">
    <property type="entry name" value="GNAT_dom"/>
</dbReference>
<evidence type="ECO:0000313" key="2">
    <source>
        <dbReference type="EMBL" id="GIH99051.1"/>
    </source>
</evidence>
<feature type="domain" description="N-acetyltransferase" evidence="1">
    <location>
        <begin position="1"/>
        <end position="175"/>
    </location>
</feature>
<dbReference type="Pfam" id="PF00583">
    <property type="entry name" value="Acetyltransf_1"/>
    <property type="match status" value="1"/>
</dbReference>
<protein>
    <recommendedName>
        <fullName evidence="1">N-acetyltransferase domain-containing protein</fullName>
    </recommendedName>
</protein>